<dbReference type="EMBL" id="MCIF01000002">
    <property type="protein sequence ID" value="RAQ98257.1"/>
    <property type="molecule type" value="Genomic_DNA"/>
</dbReference>
<proteinExistence type="inferred from homology"/>
<evidence type="ECO:0000256" key="7">
    <source>
        <dbReference type="SAM" id="MobiDB-lite"/>
    </source>
</evidence>
<name>A0A328VLA9_9CHLR</name>
<dbReference type="InterPro" id="IPR007627">
    <property type="entry name" value="RNA_pol_sigma70_r2"/>
</dbReference>
<evidence type="ECO:0000259" key="9">
    <source>
        <dbReference type="Pfam" id="PF08281"/>
    </source>
</evidence>
<dbReference type="PROSITE" id="PS01063">
    <property type="entry name" value="SIGMA70_ECF"/>
    <property type="match status" value="1"/>
</dbReference>
<dbReference type="Pfam" id="PF08281">
    <property type="entry name" value="Sigma70_r4_2"/>
    <property type="match status" value="1"/>
</dbReference>
<evidence type="ECO:0000256" key="4">
    <source>
        <dbReference type="ARBA" id="ARBA00023125"/>
    </source>
</evidence>
<dbReference type="SUPFAM" id="SSF88659">
    <property type="entry name" value="Sigma3 and sigma4 domains of RNA polymerase sigma factors"/>
    <property type="match status" value="1"/>
</dbReference>
<dbReference type="CDD" id="cd06171">
    <property type="entry name" value="Sigma70_r4"/>
    <property type="match status" value="1"/>
</dbReference>
<dbReference type="Pfam" id="PF04542">
    <property type="entry name" value="Sigma70_r2"/>
    <property type="match status" value="1"/>
</dbReference>
<dbReference type="InterPro" id="IPR013325">
    <property type="entry name" value="RNA_pol_sigma_r2"/>
</dbReference>
<feature type="domain" description="RNA polymerase sigma-70 region 2" evidence="8">
    <location>
        <begin position="39"/>
        <end position="100"/>
    </location>
</feature>
<comment type="similarity">
    <text evidence="1 6">Belongs to the sigma-70 factor family. ECF subfamily.</text>
</comment>
<dbReference type="OrthoDB" id="9784984at2"/>
<dbReference type="GO" id="GO:0016987">
    <property type="term" value="F:sigma factor activity"/>
    <property type="evidence" value="ECO:0007669"/>
    <property type="project" value="UniProtKB-KW"/>
</dbReference>
<keyword evidence="4 6" id="KW-0238">DNA-binding</keyword>
<evidence type="ECO:0000256" key="2">
    <source>
        <dbReference type="ARBA" id="ARBA00023015"/>
    </source>
</evidence>
<dbReference type="InterPro" id="IPR000838">
    <property type="entry name" value="RNA_pol_sigma70_ECF_CS"/>
</dbReference>
<evidence type="ECO:0000256" key="5">
    <source>
        <dbReference type="ARBA" id="ARBA00023163"/>
    </source>
</evidence>
<keyword evidence="5 6" id="KW-0804">Transcription</keyword>
<dbReference type="GO" id="GO:0003677">
    <property type="term" value="F:DNA binding"/>
    <property type="evidence" value="ECO:0007669"/>
    <property type="project" value="UniProtKB-KW"/>
</dbReference>
<feature type="compositionally biased region" description="Polar residues" evidence="7">
    <location>
        <begin position="1"/>
        <end position="17"/>
    </location>
</feature>
<accession>A0A328VLA9</accession>
<keyword evidence="3 6" id="KW-0731">Sigma factor</keyword>
<dbReference type="Gene3D" id="1.10.1740.10">
    <property type="match status" value="1"/>
</dbReference>
<dbReference type="Proteomes" id="UP000248706">
    <property type="component" value="Unassembled WGS sequence"/>
</dbReference>
<evidence type="ECO:0000256" key="1">
    <source>
        <dbReference type="ARBA" id="ARBA00010641"/>
    </source>
</evidence>
<keyword evidence="2 6" id="KW-0805">Transcription regulation</keyword>
<evidence type="ECO:0000256" key="3">
    <source>
        <dbReference type="ARBA" id="ARBA00023082"/>
    </source>
</evidence>
<comment type="caution">
    <text evidence="10">The sequence shown here is derived from an EMBL/GenBank/DDBJ whole genome shotgun (WGS) entry which is preliminary data.</text>
</comment>
<dbReference type="PANTHER" id="PTHR43133">
    <property type="entry name" value="RNA POLYMERASE ECF-TYPE SIGMA FACTO"/>
    <property type="match status" value="1"/>
</dbReference>
<dbReference type="GO" id="GO:0006950">
    <property type="term" value="P:response to stress"/>
    <property type="evidence" value="ECO:0007669"/>
    <property type="project" value="UniProtKB-ARBA"/>
</dbReference>
<feature type="region of interest" description="Disordered" evidence="7">
    <location>
        <begin position="1"/>
        <end position="26"/>
    </location>
</feature>
<feature type="compositionally biased region" description="Low complexity" evidence="7">
    <location>
        <begin position="227"/>
        <end position="263"/>
    </location>
</feature>
<dbReference type="GO" id="GO:0006352">
    <property type="term" value="P:DNA-templated transcription initiation"/>
    <property type="evidence" value="ECO:0007669"/>
    <property type="project" value="InterPro"/>
</dbReference>
<reference evidence="10 11" key="1">
    <citation type="submission" date="2016-08" db="EMBL/GenBank/DDBJ databases">
        <title>Analysis of Carbohydrate Active Enzymes in Thermogemmatispora T81 Reveals Carbohydrate Degradation Ability.</title>
        <authorList>
            <person name="Tomazini A."/>
            <person name="Lal S."/>
            <person name="Stott M."/>
            <person name="Henrissat B."/>
            <person name="Polikarpov I."/>
            <person name="Sparling R."/>
            <person name="Levin D.B."/>
        </authorList>
    </citation>
    <scope>NUCLEOTIDE SEQUENCE [LARGE SCALE GENOMIC DNA]</scope>
    <source>
        <strain evidence="10 11">T81</strain>
    </source>
</reference>
<evidence type="ECO:0000313" key="11">
    <source>
        <dbReference type="Proteomes" id="UP000248706"/>
    </source>
</evidence>
<dbReference type="PANTHER" id="PTHR43133:SF59">
    <property type="entry name" value="ECF RNA POLYMERASE SIGMA FACTOR SIGR"/>
    <property type="match status" value="1"/>
</dbReference>
<dbReference type="InterPro" id="IPR013249">
    <property type="entry name" value="RNA_pol_sigma70_r4_t2"/>
</dbReference>
<keyword evidence="11" id="KW-1185">Reference proteome</keyword>
<dbReference type="InterPro" id="IPR014284">
    <property type="entry name" value="RNA_pol_sigma-70_dom"/>
</dbReference>
<dbReference type="InterPro" id="IPR036388">
    <property type="entry name" value="WH-like_DNA-bd_sf"/>
</dbReference>
<sequence>MSEQPITSVNTPVTTGSDAAGKRPALPREDFTAGVLAQLDSLYRTALRMTNNPQEAEDLVQETMLKAFRFAHTYHPGTNLRAWLFRILNTTAINHYRRQSTHPATTSLPEGEEFYLYNRIKDLAGNEVTAGAEEEVLQRYLDEDVYNALMELPPNFRMPVILADIEGLSYKEIAEALQIPIGTVMSRISRARRQLQKSLWRYAQERGYLKAARTPNAAEDNGTSTRASRANAADAAAAASDPASAPQSSPESAQADQATDSHP</sequence>
<dbReference type="SUPFAM" id="SSF88946">
    <property type="entry name" value="Sigma2 domain of RNA polymerase sigma factors"/>
    <property type="match status" value="1"/>
</dbReference>
<organism evidence="10 11">
    <name type="scientific">Thermogemmatispora tikiterensis</name>
    <dbReference type="NCBI Taxonomy" id="1825093"/>
    <lineage>
        <taxon>Bacteria</taxon>
        <taxon>Bacillati</taxon>
        <taxon>Chloroflexota</taxon>
        <taxon>Ktedonobacteria</taxon>
        <taxon>Thermogemmatisporales</taxon>
        <taxon>Thermogemmatisporaceae</taxon>
        <taxon>Thermogemmatispora</taxon>
    </lineage>
</organism>
<evidence type="ECO:0000313" key="10">
    <source>
        <dbReference type="EMBL" id="RAQ98257.1"/>
    </source>
</evidence>
<dbReference type="Gene3D" id="1.10.10.10">
    <property type="entry name" value="Winged helix-like DNA-binding domain superfamily/Winged helix DNA-binding domain"/>
    <property type="match status" value="1"/>
</dbReference>
<dbReference type="AlphaFoldDB" id="A0A328VLA9"/>
<gene>
    <name evidence="10" type="ORF">A4R35_22140</name>
</gene>
<dbReference type="InterPro" id="IPR039425">
    <property type="entry name" value="RNA_pol_sigma-70-like"/>
</dbReference>
<dbReference type="RefSeq" id="WP_112433391.1">
    <property type="nucleotide sequence ID" value="NZ_MCIF01000002.1"/>
</dbReference>
<dbReference type="InterPro" id="IPR013324">
    <property type="entry name" value="RNA_pol_sigma_r3/r4-like"/>
</dbReference>
<dbReference type="NCBIfam" id="TIGR02937">
    <property type="entry name" value="sigma70-ECF"/>
    <property type="match status" value="1"/>
</dbReference>
<feature type="region of interest" description="Disordered" evidence="7">
    <location>
        <begin position="211"/>
        <end position="263"/>
    </location>
</feature>
<evidence type="ECO:0000256" key="6">
    <source>
        <dbReference type="RuleBase" id="RU000716"/>
    </source>
</evidence>
<feature type="domain" description="RNA polymerase sigma factor 70 region 4 type 2" evidence="9">
    <location>
        <begin position="143"/>
        <end position="195"/>
    </location>
</feature>
<evidence type="ECO:0000259" key="8">
    <source>
        <dbReference type="Pfam" id="PF04542"/>
    </source>
</evidence>
<protein>
    <recommendedName>
        <fullName evidence="6">RNA polymerase sigma factor</fullName>
    </recommendedName>
</protein>